<name>A0A4Z2H3U8_9TELE</name>
<protein>
    <submittedName>
        <fullName evidence="2">Uncharacterized protein</fullName>
    </submittedName>
</protein>
<feature type="region of interest" description="Disordered" evidence="1">
    <location>
        <begin position="1"/>
        <end position="91"/>
    </location>
</feature>
<accession>A0A4Z2H3U8</accession>
<sequence>MSGTVTTGRRGRHHDVTSRPSSEEAKASAESERQNALLEEKASPPSAPALGADGLQSEPTDPRQRVGARRGGGLEARGHTNGPNGTAINHN</sequence>
<feature type="compositionally biased region" description="Polar residues" evidence="1">
    <location>
        <begin position="81"/>
        <end position="91"/>
    </location>
</feature>
<organism evidence="2 3">
    <name type="scientific">Liparis tanakae</name>
    <name type="common">Tanaka's snailfish</name>
    <dbReference type="NCBI Taxonomy" id="230148"/>
    <lineage>
        <taxon>Eukaryota</taxon>
        <taxon>Metazoa</taxon>
        <taxon>Chordata</taxon>
        <taxon>Craniata</taxon>
        <taxon>Vertebrata</taxon>
        <taxon>Euteleostomi</taxon>
        <taxon>Actinopterygii</taxon>
        <taxon>Neopterygii</taxon>
        <taxon>Teleostei</taxon>
        <taxon>Neoteleostei</taxon>
        <taxon>Acanthomorphata</taxon>
        <taxon>Eupercaria</taxon>
        <taxon>Perciformes</taxon>
        <taxon>Cottioidei</taxon>
        <taxon>Cottales</taxon>
        <taxon>Liparidae</taxon>
        <taxon>Liparis</taxon>
    </lineage>
</organism>
<reference evidence="2 3" key="1">
    <citation type="submission" date="2019-03" db="EMBL/GenBank/DDBJ databases">
        <title>First draft genome of Liparis tanakae, snailfish: a comprehensive survey of snailfish specific genes.</title>
        <authorList>
            <person name="Kim W."/>
            <person name="Song I."/>
            <person name="Jeong J.-H."/>
            <person name="Kim D."/>
            <person name="Kim S."/>
            <person name="Ryu S."/>
            <person name="Song J.Y."/>
            <person name="Lee S.K."/>
        </authorList>
    </citation>
    <scope>NUCLEOTIDE SEQUENCE [LARGE SCALE GENOMIC DNA]</scope>
    <source>
        <tissue evidence="2">Muscle</tissue>
    </source>
</reference>
<evidence type="ECO:0000313" key="2">
    <source>
        <dbReference type="EMBL" id="TNN59975.1"/>
    </source>
</evidence>
<keyword evidence="3" id="KW-1185">Reference proteome</keyword>
<dbReference type="EMBL" id="SRLO01000343">
    <property type="protein sequence ID" value="TNN59975.1"/>
    <property type="molecule type" value="Genomic_DNA"/>
</dbReference>
<dbReference type="Proteomes" id="UP000314294">
    <property type="component" value="Unassembled WGS sequence"/>
</dbReference>
<evidence type="ECO:0000313" key="3">
    <source>
        <dbReference type="Proteomes" id="UP000314294"/>
    </source>
</evidence>
<feature type="compositionally biased region" description="Basic and acidic residues" evidence="1">
    <location>
        <begin position="14"/>
        <end position="42"/>
    </location>
</feature>
<proteinExistence type="predicted"/>
<comment type="caution">
    <text evidence="2">The sequence shown here is derived from an EMBL/GenBank/DDBJ whole genome shotgun (WGS) entry which is preliminary data.</text>
</comment>
<evidence type="ECO:0000256" key="1">
    <source>
        <dbReference type="SAM" id="MobiDB-lite"/>
    </source>
</evidence>
<dbReference type="AlphaFoldDB" id="A0A4Z2H3U8"/>
<gene>
    <name evidence="2" type="ORF">EYF80_029817</name>
</gene>